<keyword evidence="1" id="KW-1133">Transmembrane helix</keyword>
<feature type="transmembrane region" description="Helical" evidence="1">
    <location>
        <begin position="68"/>
        <end position="95"/>
    </location>
</feature>
<reference evidence="2 3" key="1">
    <citation type="submission" date="2018-06" db="EMBL/GenBank/DDBJ databases">
        <authorList>
            <consortium name="Pathogen Informatics"/>
            <person name="Doyle S."/>
        </authorList>
    </citation>
    <scope>NUCLEOTIDE SEQUENCE [LARGE SCALE GENOMIC DNA]</scope>
    <source>
        <strain evidence="2 3">NCTC12092</strain>
    </source>
</reference>
<protein>
    <submittedName>
        <fullName evidence="2">Uncharacterized protein</fullName>
    </submittedName>
</protein>
<gene>
    <name evidence="2" type="ORF">NCTC12092_01460</name>
</gene>
<evidence type="ECO:0000313" key="3">
    <source>
        <dbReference type="Proteomes" id="UP000254461"/>
    </source>
</evidence>
<proteinExistence type="predicted"/>
<keyword evidence="1" id="KW-0472">Membrane</keyword>
<evidence type="ECO:0000256" key="1">
    <source>
        <dbReference type="SAM" id="Phobius"/>
    </source>
</evidence>
<organism evidence="2 3">
    <name type="scientific">Streptococcus equi subsp. equi</name>
    <dbReference type="NCBI Taxonomy" id="148942"/>
    <lineage>
        <taxon>Bacteria</taxon>
        <taxon>Bacillati</taxon>
        <taxon>Bacillota</taxon>
        <taxon>Bacilli</taxon>
        <taxon>Lactobacillales</taxon>
        <taxon>Streptococcaceae</taxon>
        <taxon>Streptococcus</taxon>
    </lineage>
</organism>
<accession>A0A380JTU9</accession>
<evidence type="ECO:0000313" key="2">
    <source>
        <dbReference type="EMBL" id="SUN47538.1"/>
    </source>
</evidence>
<keyword evidence="1" id="KW-0812">Transmembrane</keyword>
<dbReference type="EMBL" id="UHFF01000002">
    <property type="protein sequence ID" value="SUN47538.1"/>
    <property type="molecule type" value="Genomic_DNA"/>
</dbReference>
<dbReference type="AlphaFoldDB" id="A0A380JTU9"/>
<name>A0A380JTU9_9STRE</name>
<sequence>MVTIQILHKPLLGYGISVYINYYFNRHLFKAAKIVSGKQIGYRYKSHTYFNIKSFFLSSNQMYKHFKVILMTLLFLLEAILITTTFSEIIIVCLVSSTQPLINRLNVFKTKFMITCSKNNQRAY</sequence>
<dbReference type="Proteomes" id="UP000254461">
    <property type="component" value="Unassembled WGS sequence"/>
</dbReference>